<name>A0A0E9Q328_ANGAN</name>
<evidence type="ECO:0000313" key="1">
    <source>
        <dbReference type="EMBL" id="JAH10922.1"/>
    </source>
</evidence>
<dbReference type="AlphaFoldDB" id="A0A0E9Q328"/>
<dbReference type="EMBL" id="GBXM01097655">
    <property type="protein sequence ID" value="JAH10922.1"/>
    <property type="molecule type" value="Transcribed_RNA"/>
</dbReference>
<accession>A0A0E9Q328</accession>
<organism evidence="1">
    <name type="scientific">Anguilla anguilla</name>
    <name type="common">European freshwater eel</name>
    <name type="synonym">Muraena anguilla</name>
    <dbReference type="NCBI Taxonomy" id="7936"/>
    <lineage>
        <taxon>Eukaryota</taxon>
        <taxon>Metazoa</taxon>
        <taxon>Chordata</taxon>
        <taxon>Craniata</taxon>
        <taxon>Vertebrata</taxon>
        <taxon>Euteleostomi</taxon>
        <taxon>Actinopterygii</taxon>
        <taxon>Neopterygii</taxon>
        <taxon>Teleostei</taxon>
        <taxon>Anguilliformes</taxon>
        <taxon>Anguillidae</taxon>
        <taxon>Anguilla</taxon>
    </lineage>
</organism>
<reference evidence="1" key="2">
    <citation type="journal article" date="2015" name="Fish Shellfish Immunol.">
        <title>Early steps in the European eel (Anguilla anguilla)-Vibrio vulnificus interaction in the gills: Role of the RtxA13 toxin.</title>
        <authorList>
            <person name="Callol A."/>
            <person name="Pajuelo D."/>
            <person name="Ebbesson L."/>
            <person name="Teles M."/>
            <person name="MacKenzie S."/>
            <person name="Amaro C."/>
        </authorList>
    </citation>
    <scope>NUCLEOTIDE SEQUENCE</scope>
</reference>
<reference evidence="1" key="1">
    <citation type="submission" date="2014-11" db="EMBL/GenBank/DDBJ databases">
        <authorList>
            <person name="Amaro Gonzalez C."/>
        </authorList>
    </citation>
    <scope>NUCLEOTIDE SEQUENCE</scope>
</reference>
<sequence>MRRPVLESIWSKWIITAPRSQLRITRANLNMQQQVMVNFEVKK</sequence>
<protein>
    <submittedName>
        <fullName evidence="1">Uncharacterized protein</fullName>
    </submittedName>
</protein>
<proteinExistence type="predicted"/>